<dbReference type="OMA" id="LAYWELC"/>
<dbReference type="GO" id="GO:0060395">
    <property type="term" value="P:SMAD protein signal transduction"/>
    <property type="evidence" value="ECO:0007669"/>
    <property type="project" value="TreeGrafter"/>
</dbReference>
<dbReference type="HOGENOM" id="CLU_026736_5_0_1"/>
<dbReference type="GO" id="GO:0030154">
    <property type="term" value="P:cell differentiation"/>
    <property type="evidence" value="ECO:0007669"/>
    <property type="project" value="TreeGrafter"/>
</dbReference>
<dbReference type="GO" id="GO:0009653">
    <property type="term" value="P:anatomical structure morphogenesis"/>
    <property type="evidence" value="ECO:0007669"/>
    <property type="project" value="TreeGrafter"/>
</dbReference>
<evidence type="ECO:0000256" key="1">
    <source>
        <dbReference type="ARBA" id="ARBA00023015"/>
    </source>
</evidence>
<dbReference type="FunFam" id="2.60.200.10:FF:000004">
    <property type="entry name" value="Mothers against decapentaplegic homolog"/>
    <property type="match status" value="1"/>
</dbReference>
<dbReference type="Pfam" id="PF03166">
    <property type="entry name" value="MH2"/>
    <property type="match status" value="1"/>
</dbReference>
<keyword evidence="5" id="KW-1185">Reference proteome</keyword>
<sequence length="179" mass="19994">ANDYDGSSRVRWCSLAYWELCTRVGRVFPVSKSVENVFGDMPHGDGLSLGTLATQNEAECEVVKRTRAKIGFGLTLSREDDGVWLYNRGDFAVFVNSPTLTGPNRTTTIVHKVQPGYSVKIFDYAKSACYQSLQNPELLDGPIDHNSVRISFVKGWGPKYSRQVITSCPCWLEVLLVPR</sequence>
<dbReference type="EnsemblMetazoa" id="SMAR009114-RA">
    <property type="protein sequence ID" value="SMAR009114-PA"/>
    <property type="gene ID" value="SMAR009114"/>
</dbReference>
<dbReference type="SMART" id="SM00524">
    <property type="entry name" value="DWB"/>
    <property type="match status" value="1"/>
</dbReference>
<dbReference type="GO" id="GO:0140416">
    <property type="term" value="F:transcription regulator inhibitor activity"/>
    <property type="evidence" value="ECO:0007669"/>
    <property type="project" value="TreeGrafter"/>
</dbReference>
<protein>
    <recommendedName>
        <fullName evidence="3">MH2 domain-containing protein</fullName>
    </recommendedName>
</protein>
<dbReference type="AlphaFoldDB" id="T1J649"/>
<dbReference type="GO" id="GO:0050793">
    <property type="term" value="P:regulation of developmental process"/>
    <property type="evidence" value="ECO:0007669"/>
    <property type="project" value="UniProtKB-ARBA"/>
</dbReference>
<dbReference type="SUPFAM" id="SSF49879">
    <property type="entry name" value="SMAD/FHA domain"/>
    <property type="match status" value="1"/>
</dbReference>
<dbReference type="eggNOG" id="KOG3701">
    <property type="taxonomic scope" value="Eukaryota"/>
</dbReference>
<dbReference type="PANTHER" id="PTHR13703:SF54">
    <property type="entry name" value="MOTHERS AGAINST DECAPENTAPLEGIC HOMOLOG"/>
    <property type="match status" value="1"/>
</dbReference>
<accession>T1J649</accession>
<dbReference type="GO" id="GO:0006357">
    <property type="term" value="P:regulation of transcription by RNA polymerase II"/>
    <property type="evidence" value="ECO:0007669"/>
    <property type="project" value="TreeGrafter"/>
</dbReference>
<feature type="domain" description="MH2" evidence="3">
    <location>
        <begin position="12"/>
        <end position="179"/>
    </location>
</feature>
<dbReference type="InterPro" id="IPR001132">
    <property type="entry name" value="SMAD_dom_Dwarfin-type"/>
</dbReference>
<dbReference type="Gene3D" id="2.60.200.10">
    <property type="match status" value="1"/>
</dbReference>
<evidence type="ECO:0000256" key="2">
    <source>
        <dbReference type="ARBA" id="ARBA00023163"/>
    </source>
</evidence>
<dbReference type="GO" id="GO:0009791">
    <property type="term" value="P:post-embryonic development"/>
    <property type="evidence" value="ECO:0007669"/>
    <property type="project" value="UniProtKB-ARBA"/>
</dbReference>
<dbReference type="PROSITE" id="PS51076">
    <property type="entry name" value="MH2"/>
    <property type="match status" value="1"/>
</dbReference>
<keyword evidence="2" id="KW-0804">Transcription</keyword>
<reference evidence="5" key="1">
    <citation type="submission" date="2011-05" db="EMBL/GenBank/DDBJ databases">
        <authorList>
            <person name="Richards S.R."/>
            <person name="Qu J."/>
            <person name="Jiang H."/>
            <person name="Jhangiani S.N."/>
            <person name="Agravi P."/>
            <person name="Goodspeed R."/>
            <person name="Gross S."/>
            <person name="Mandapat C."/>
            <person name="Jackson L."/>
            <person name="Mathew T."/>
            <person name="Pu L."/>
            <person name="Thornton R."/>
            <person name="Saada N."/>
            <person name="Wilczek-Boney K.B."/>
            <person name="Lee S."/>
            <person name="Kovar C."/>
            <person name="Wu Y."/>
            <person name="Scherer S.E."/>
            <person name="Worley K.C."/>
            <person name="Muzny D.M."/>
            <person name="Gibbs R."/>
        </authorList>
    </citation>
    <scope>NUCLEOTIDE SEQUENCE</scope>
    <source>
        <strain evidence="5">Brora</strain>
    </source>
</reference>
<dbReference type="PANTHER" id="PTHR13703">
    <property type="entry name" value="SMAD"/>
    <property type="match status" value="1"/>
</dbReference>
<dbReference type="InterPro" id="IPR013790">
    <property type="entry name" value="Dwarfin"/>
</dbReference>
<evidence type="ECO:0000313" key="4">
    <source>
        <dbReference type="EnsemblMetazoa" id="SMAR009114-PA"/>
    </source>
</evidence>
<reference evidence="4" key="2">
    <citation type="submission" date="2015-02" db="UniProtKB">
        <authorList>
            <consortium name="EnsemblMetazoa"/>
        </authorList>
    </citation>
    <scope>IDENTIFICATION</scope>
</reference>
<dbReference type="STRING" id="126957.T1J649"/>
<dbReference type="PhylomeDB" id="T1J649"/>
<keyword evidence="1" id="KW-0805">Transcription regulation</keyword>
<organism evidence="4 5">
    <name type="scientific">Strigamia maritima</name>
    <name type="common">European centipede</name>
    <name type="synonym">Geophilus maritimus</name>
    <dbReference type="NCBI Taxonomy" id="126957"/>
    <lineage>
        <taxon>Eukaryota</taxon>
        <taxon>Metazoa</taxon>
        <taxon>Ecdysozoa</taxon>
        <taxon>Arthropoda</taxon>
        <taxon>Myriapoda</taxon>
        <taxon>Chilopoda</taxon>
        <taxon>Pleurostigmophora</taxon>
        <taxon>Geophilomorpha</taxon>
        <taxon>Linotaeniidae</taxon>
        <taxon>Strigamia</taxon>
    </lineage>
</organism>
<dbReference type="Proteomes" id="UP000014500">
    <property type="component" value="Unassembled WGS sequence"/>
</dbReference>
<dbReference type="EMBL" id="JH431870">
    <property type="status" value="NOT_ANNOTATED_CDS"/>
    <property type="molecule type" value="Genomic_DNA"/>
</dbReference>
<evidence type="ECO:0000313" key="5">
    <source>
        <dbReference type="Proteomes" id="UP000014500"/>
    </source>
</evidence>
<proteinExistence type="predicted"/>
<name>T1J649_STRMM</name>
<evidence type="ECO:0000259" key="3">
    <source>
        <dbReference type="PROSITE" id="PS51076"/>
    </source>
</evidence>
<dbReference type="InterPro" id="IPR017855">
    <property type="entry name" value="SMAD-like_dom_sf"/>
</dbReference>
<dbReference type="InterPro" id="IPR008984">
    <property type="entry name" value="SMAD_FHA_dom_sf"/>
</dbReference>
<dbReference type="GO" id="GO:0071144">
    <property type="term" value="C:heteromeric SMAD protein complex"/>
    <property type="evidence" value="ECO:0007669"/>
    <property type="project" value="TreeGrafter"/>
</dbReference>
<dbReference type="GO" id="GO:0070411">
    <property type="term" value="F:I-SMAD binding"/>
    <property type="evidence" value="ECO:0007669"/>
    <property type="project" value="TreeGrafter"/>
</dbReference>
<dbReference type="GO" id="GO:0051239">
    <property type="term" value="P:regulation of multicellular organismal process"/>
    <property type="evidence" value="ECO:0007669"/>
    <property type="project" value="UniProtKB-ARBA"/>
</dbReference>